<dbReference type="InterPro" id="IPR001487">
    <property type="entry name" value="Bromodomain"/>
</dbReference>
<feature type="compositionally biased region" description="Polar residues" evidence="3">
    <location>
        <begin position="139"/>
        <end position="148"/>
    </location>
</feature>
<evidence type="ECO:0000256" key="1">
    <source>
        <dbReference type="ARBA" id="ARBA00023117"/>
    </source>
</evidence>
<sequence length="698" mass="78405">MCSDATNGEYEDLKAKSEAECPEEGDSTLSDSGCHSLSDVLEMLIRFDQQGYFMNASADAGCTPMCFSKMQEKVSSEQYPTWNSFVEDFESICQNAMKHNQKRSEVWNAACSLLRQGRRCLEQQSSKERTIIESVKSMQNGLSAQGEKSSPKVKQEQNQGPLPEPAVGLPAHAAKEERASSKSIVKSEIDKKREEGHRFFVDKTISPNSQLFVEKNLTETMTVDILELSPGDLARLESDKQATDCSSSFGDTQVSLTDDELDGQSCEVESDLRNGNGAMVLSDDIPSSNSMPRKKKAVNQEWKSYRQGIEWRCRWLELRVKELQPLAKRYNEMLATAKSTMKQELEKEESISARTSAIYNGYQHRALLRLQRRKEEENADSKMHMSKHPVFSRYEKKQQRSQEELANEENNKDDSYQILDFDDFHPDFDYGFGDDFLVEEDSIEQYLWHIEALQMHICRLKNQLTRGSISLRNALGQVKDISYPGGVSHQVCLYDTNTLTSSPNHLGAWSLLGGFKAKGGKSLSRKRSAEFDTDSLIMPDTVMANYIEPARHAFIEIPHWREVGDATVSARGGSSEEESDDETYKKRTVELQLPETHEQDVPGNKSESLAPSTCVEKEATVNTIDGASALNESGQNLSTSFGFVPRRKRRRRESRGNASVAKNIEPLLKASYEDSTDPCEPGGLVEDEDNHKASTSTG</sequence>
<feature type="compositionally biased region" description="Basic and acidic residues" evidence="3">
    <location>
        <begin position="374"/>
        <end position="383"/>
    </location>
</feature>
<dbReference type="Proteomes" id="UP000886520">
    <property type="component" value="Chromosome 6"/>
</dbReference>
<dbReference type="PROSITE" id="PS50014">
    <property type="entry name" value="BROMODOMAIN_2"/>
    <property type="match status" value="1"/>
</dbReference>
<dbReference type="PANTHER" id="PTHR34057:SF1">
    <property type="entry name" value="ELONGATION FACTOR"/>
    <property type="match status" value="1"/>
</dbReference>
<keyword evidence="6" id="KW-1185">Reference proteome</keyword>
<dbReference type="Gene3D" id="1.20.920.10">
    <property type="entry name" value="Bromodomain-like"/>
    <property type="match status" value="1"/>
</dbReference>
<feature type="region of interest" description="Disordered" evidence="3">
    <location>
        <begin position="592"/>
        <end position="611"/>
    </location>
</feature>
<gene>
    <name evidence="5" type="ORF">GOP47_0006105</name>
</gene>
<feature type="region of interest" description="Disordered" evidence="3">
    <location>
        <begin position="1"/>
        <end position="32"/>
    </location>
</feature>
<dbReference type="EMBL" id="JABFUD020000006">
    <property type="protein sequence ID" value="KAI5078434.1"/>
    <property type="molecule type" value="Genomic_DNA"/>
</dbReference>
<comment type="caution">
    <text evidence="5">The sequence shown here is derived from an EMBL/GenBank/DDBJ whole genome shotgun (WGS) entry which is preliminary data.</text>
</comment>
<evidence type="ECO:0000313" key="5">
    <source>
        <dbReference type="EMBL" id="KAI5078434.1"/>
    </source>
</evidence>
<feature type="region of interest" description="Disordered" evidence="3">
    <location>
        <begin position="646"/>
        <end position="698"/>
    </location>
</feature>
<dbReference type="AlphaFoldDB" id="A0A9D4V2A3"/>
<feature type="region of interest" description="Disordered" evidence="3">
    <location>
        <begin position="139"/>
        <end position="167"/>
    </location>
</feature>
<name>A0A9D4V2A3_ADICA</name>
<accession>A0A9D4V2A3</accession>
<dbReference type="SMART" id="SM00297">
    <property type="entry name" value="BROMO"/>
    <property type="match status" value="1"/>
</dbReference>
<feature type="domain" description="Bromo" evidence="4">
    <location>
        <begin position="64"/>
        <end position="107"/>
    </location>
</feature>
<keyword evidence="1 2" id="KW-0103">Bromodomain</keyword>
<evidence type="ECO:0000259" key="4">
    <source>
        <dbReference type="PROSITE" id="PS50014"/>
    </source>
</evidence>
<evidence type="ECO:0000256" key="3">
    <source>
        <dbReference type="SAM" id="MobiDB-lite"/>
    </source>
</evidence>
<dbReference type="Pfam" id="PF00439">
    <property type="entry name" value="Bromodomain"/>
    <property type="match status" value="1"/>
</dbReference>
<feature type="region of interest" description="Disordered" evidence="3">
    <location>
        <begin position="567"/>
        <end position="586"/>
    </location>
</feature>
<feature type="compositionally biased region" description="Basic and acidic residues" evidence="3">
    <location>
        <begin position="393"/>
        <end position="412"/>
    </location>
</feature>
<protein>
    <recommendedName>
        <fullName evidence="4">Bromo domain-containing protein</fullName>
    </recommendedName>
</protein>
<dbReference type="CDD" id="cd04369">
    <property type="entry name" value="Bromodomain"/>
    <property type="match status" value="1"/>
</dbReference>
<dbReference type="SUPFAM" id="SSF47370">
    <property type="entry name" value="Bromodomain"/>
    <property type="match status" value="1"/>
</dbReference>
<dbReference type="PANTHER" id="PTHR34057">
    <property type="entry name" value="ELONGATION FACTOR"/>
    <property type="match status" value="1"/>
</dbReference>
<proteinExistence type="predicted"/>
<evidence type="ECO:0000256" key="2">
    <source>
        <dbReference type="PROSITE-ProRule" id="PRU00035"/>
    </source>
</evidence>
<dbReference type="OrthoDB" id="21648at2759"/>
<organism evidence="5 6">
    <name type="scientific">Adiantum capillus-veneris</name>
    <name type="common">Maidenhair fern</name>
    <dbReference type="NCBI Taxonomy" id="13818"/>
    <lineage>
        <taxon>Eukaryota</taxon>
        <taxon>Viridiplantae</taxon>
        <taxon>Streptophyta</taxon>
        <taxon>Embryophyta</taxon>
        <taxon>Tracheophyta</taxon>
        <taxon>Polypodiopsida</taxon>
        <taxon>Polypodiidae</taxon>
        <taxon>Polypodiales</taxon>
        <taxon>Pteridineae</taxon>
        <taxon>Pteridaceae</taxon>
        <taxon>Vittarioideae</taxon>
        <taxon>Adiantum</taxon>
    </lineage>
</organism>
<reference evidence="5" key="1">
    <citation type="submission" date="2021-01" db="EMBL/GenBank/DDBJ databases">
        <title>Adiantum capillus-veneris genome.</title>
        <authorList>
            <person name="Fang Y."/>
            <person name="Liao Q."/>
        </authorList>
    </citation>
    <scope>NUCLEOTIDE SEQUENCE</scope>
    <source>
        <strain evidence="5">H3</strain>
        <tissue evidence="5">Leaf</tissue>
    </source>
</reference>
<feature type="region of interest" description="Disordered" evidence="3">
    <location>
        <begin position="374"/>
        <end position="412"/>
    </location>
</feature>
<evidence type="ECO:0000313" key="6">
    <source>
        <dbReference type="Proteomes" id="UP000886520"/>
    </source>
</evidence>
<dbReference type="InterPro" id="IPR036427">
    <property type="entry name" value="Bromodomain-like_sf"/>
</dbReference>